<evidence type="ECO:0000313" key="1">
    <source>
        <dbReference type="EMBL" id="QKQ23961.1"/>
    </source>
</evidence>
<dbReference type="Proteomes" id="UP000509429">
    <property type="component" value="Chromosome"/>
</dbReference>
<dbReference type="EMBL" id="CP054490">
    <property type="protein sequence ID" value="QKQ23961.1"/>
    <property type="molecule type" value="Genomic_DNA"/>
</dbReference>
<proteinExistence type="predicted"/>
<dbReference type="AlphaFoldDB" id="A0A6N0HNV4"/>
<accession>A0A6N0HNV4</accession>
<dbReference type="KEGG" id="reo:HUE58_01990"/>
<keyword evidence="2" id="KW-1185">Reference proteome</keyword>
<evidence type="ECO:0000313" key="2">
    <source>
        <dbReference type="Proteomes" id="UP000509429"/>
    </source>
</evidence>
<name>A0A6N0HNV4_9GAMM</name>
<evidence type="ECO:0008006" key="3">
    <source>
        <dbReference type="Google" id="ProtNLM"/>
    </source>
</evidence>
<reference evidence="1 2" key="1">
    <citation type="submission" date="2020-05" db="EMBL/GenBank/DDBJ databases">
        <title>Horizontal transmission and recombination maintain forever young bacterial symbiont genomes.</title>
        <authorList>
            <person name="Russell S.L."/>
            <person name="Pepper-Tunick E."/>
            <person name="Svedberg J."/>
            <person name="Byrne A."/>
            <person name="Ruelas Castillo J."/>
            <person name="Vollmers C."/>
            <person name="Beinart R.A."/>
            <person name="Corbett-Detig R."/>
        </authorList>
    </citation>
    <scope>NUCLEOTIDE SEQUENCE [LARGE SCALE GENOMIC DNA]</scope>
    <source>
        <strain evidence="1">JDF_Ridge</strain>
    </source>
</reference>
<organism evidence="1 2">
    <name type="scientific">Candidatus Ruthia endofausta</name>
    <dbReference type="NCBI Taxonomy" id="2738852"/>
    <lineage>
        <taxon>Bacteria</taxon>
        <taxon>Pseudomonadati</taxon>
        <taxon>Pseudomonadota</taxon>
        <taxon>Gammaproteobacteria</taxon>
        <taxon>Candidatus Pseudothioglobaceae</taxon>
        <taxon>Candidatus Ruthturnera</taxon>
    </lineage>
</organism>
<sequence>MTDTSTHWNGIYQNQEHAQVSWHQAQSSISLDWILEFTSKNNTIIDIDCGVSF</sequence>
<gene>
    <name evidence="1" type="ORF">HUE58_01990</name>
</gene>
<protein>
    <recommendedName>
        <fullName evidence="3">Class I SAM-dependent methyltransferase</fullName>
    </recommendedName>
</protein>
<dbReference type="RefSeq" id="WP_174605401.1">
    <property type="nucleotide sequence ID" value="NZ_CP054490.1"/>
</dbReference>